<gene>
    <name evidence="1" type="ORF">PPTS312_44530</name>
</gene>
<organism evidence="1 2">
    <name type="scientific">Pseudomonas putida</name>
    <name type="common">Arthrobacter siderocapsulatus</name>
    <dbReference type="NCBI Taxonomy" id="303"/>
    <lineage>
        <taxon>Bacteria</taxon>
        <taxon>Pseudomonadati</taxon>
        <taxon>Pseudomonadota</taxon>
        <taxon>Gammaproteobacteria</taxon>
        <taxon>Pseudomonadales</taxon>
        <taxon>Pseudomonadaceae</taxon>
        <taxon>Pseudomonas</taxon>
    </lineage>
</organism>
<protein>
    <submittedName>
        <fullName evidence="1">Uncharacterized protein</fullName>
    </submittedName>
</protein>
<evidence type="ECO:0000313" key="1">
    <source>
        <dbReference type="EMBL" id="BBU46538.1"/>
    </source>
</evidence>
<dbReference type="Proteomes" id="UP000464661">
    <property type="component" value="Chromosome"/>
</dbReference>
<sequence>MGRKRVKHDIGEVVAAEEEVRHLNLKDKDGLYPFTSTWRWEPRAGKAQGKEVSLTIDARAATSKELLANGNNDHRHFYSEFEGEYPWAVEVLGRGLKSYCLDNRCSHQEASYKRNAIGYFFSYCRKANVKLRDSEDLHYNLICEWRSDLRLLNMESRYKATMFRRFCVILEKIMEADLLQNKFTMPIYSSDAPEHLPPYSDAVMYQLIGACVSDISKVRAHANDSALAGKTKAGSAEKDTDADGNATVVDRGSQSALLGTTGYRAFEVEQLQNIVYIVRCSGAETSEPHSSKSRSRRRVNFERSSSHSGWPVEKEVPTLESIFVFLIFFLIFSGKNKEVVESWKRIYRVGDFEVSPLDWRDPLDPTRCRLRGWKKRKGPLKIEADDTFFQISSEVFPLLEFLIQYTESLQHLADGASKEALWLYVGKQGVSDLYYKDNFHLASKTFLRRHAIWDFKQNENGEEVKERLLTLDSRRFRKVHAAREFMTAISDSRNYQELQENLKHALSHKDFDTTLGSYLSVGFSRAVIDIGIFTLQSEYVAEARKFRGVRVEQVKVEGVPGFYASCAAPNEPDYEGALQRVDLNCREYDMCLGCSKSRVFDIHLPRVAARITQYESMKPLMSESQWDYHYGKKHARAIDLLQGWSDQEVVEAAWESVRRGEVKLPLIIARG</sequence>
<accession>A0A7U6M5W7</accession>
<name>A0A7U6M5W7_PSEPU</name>
<dbReference type="EMBL" id="AP022324">
    <property type="protein sequence ID" value="BBU46538.1"/>
    <property type="molecule type" value="Genomic_DNA"/>
</dbReference>
<reference evidence="1 2" key="1">
    <citation type="submission" date="2020-01" db="EMBL/GenBank/DDBJ databases">
        <title>Complete Genome Sequence of Pseudomonas putida Strain TS312, Harboring the HdtS type N-acyl-homoserine Lactone Synthase, Isolated from a Paper Mill.</title>
        <authorList>
            <person name="Hosoe A."/>
            <person name="Suenaga T."/>
            <person name="Sugi T."/>
            <person name="Izumi T."/>
            <person name="Nagai N."/>
            <person name="Terada A."/>
        </authorList>
    </citation>
    <scope>NUCLEOTIDE SEQUENCE [LARGE SCALE GENOMIC DNA]</scope>
    <source>
        <strain evidence="1 2">TS312</strain>
    </source>
</reference>
<evidence type="ECO:0000313" key="2">
    <source>
        <dbReference type="Proteomes" id="UP000464661"/>
    </source>
</evidence>
<dbReference type="RefSeq" id="WP_161990114.1">
    <property type="nucleotide sequence ID" value="NZ_AP022324.1"/>
</dbReference>
<dbReference type="AlphaFoldDB" id="A0A7U6M5W7"/>
<proteinExistence type="predicted"/>